<dbReference type="InParanoid" id="L5KHS5"/>
<keyword evidence="2" id="KW-1185">Reference proteome</keyword>
<organism evidence="1 2">
    <name type="scientific">Pteropus alecto</name>
    <name type="common">Black flying fox</name>
    <dbReference type="NCBI Taxonomy" id="9402"/>
    <lineage>
        <taxon>Eukaryota</taxon>
        <taxon>Metazoa</taxon>
        <taxon>Chordata</taxon>
        <taxon>Craniata</taxon>
        <taxon>Vertebrata</taxon>
        <taxon>Euteleostomi</taxon>
        <taxon>Mammalia</taxon>
        <taxon>Eutheria</taxon>
        <taxon>Laurasiatheria</taxon>
        <taxon>Chiroptera</taxon>
        <taxon>Yinpterochiroptera</taxon>
        <taxon>Pteropodoidea</taxon>
        <taxon>Pteropodidae</taxon>
        <taxon>Pteropodinae</taxon>
        <taxon>Pteropus</taxon>
    </lineage>
</organism>
<dbReference type="EMBL" id="KB030713">
    <property type="protein sequence ID" value="ELK11135.1"/>
    <property type="molecule type" value="Genomic_DNA"/>
</dbReference>
<dbReference type="Proteomes" id="UP000010552">
    <property type="component" value="Unassembled WGS sequence"/>
</dbReference>
<dbReference type="AlphaFoldDB" id="L5KHS5"/>
<name>L5KHS5_PTEAL</name>
<proteinExistence type="predicted"/>
<evidence type="ECO:0000313" key="2">
    <source>
        <dbReference type="Proteomes" id="UP000010552"/>
    </source>
</evidence>
<protein>
    <submittedName>
        <fullName evidence="1">Uncharacterized protein</fullName>
    </submittedName>
</protein>
<gene>
    <name evidence="1" type="ORF">PAL_GLEAN10017182</name>
</gene>
<reference evidence="2" key="1">
    <citation type="journal article" date="2013" name="Science">
        <title>Comparative analysis of bat genomes provides insight into the evolution of flight and immunity.</title>
        <authorList>
            <person name="Zhang G."/>
            <person name="Cowled C."/>
            <person name="Shi Z."/>
            <person name="Huang Z."/>
            <person name="Bishop-Lilly K.A."/>
            <person name="Fang X."/>
            <person name="Wynne J.W."/>
            <person name="Xiong Z."/>
            <person name="Baker M.L."/>
            <person name="Zhao W."/>
            <person name="Tachedjian M."/>
            <person name="Zhu Y."/>
            <person name="Zhou P."/>
            <person name="Jiang X."/>
            <person name="Ng J."/>
            <person name="Yang L."/>
            <person name="Wu L."/>
            <person name="Xiao J."/>
            <person name="Feng Y."/>
            <person name="Chen Y."/>
            <person name="Sun X."/>
            <person name="Zhang Y."/>
            <person name="Marsh G.A."/>
            <person name="Crameri G."/>
            <person name="Broder C.C."/>
            <person name="Frey K.G."/>
            <person name="Wang L.F."/>
            <person name="Wang J."/>
        </authorList>
    </citation>
    <scope>NUCLEOTIDE SEQUENCE [LARGE SCALE GENOMIC DNA]</scope>
</reference>
<evidence type="ECO:0000313" key="1">
    <source>
        <dbReference type="EMBL" id="ELK11135.1"/>
    </source>
</evidence>
<accession>L5KHS5</accession>
<sequence>MADSPQLPTVFTEAMAAALVYEKCFRQCQEQEPRTNALKVNTSESAGCLSAPACILERVCTTAKASEVVQPKHQYLHTSQPLATVVK</sequence>